<evidence type="ECO:0000313" key="5">
    <source>
        <dbReference type="Proteomes" id="UP000714618"/>
    </source>
</evidence>
<reference evidence="4" key="1">
    <citation type="submission" date="2020-06" db="EMBL/GenBank/DDBJ databases">
        <authorList>
            <person name="Onetto C."/>
        </authorList>
    </citation>
    <scope>NUCLEOTIDE SEQUENCE</scope>
</reference>
<dbReference type="InterPro" id="IPR050425">
    <property type="entry name" value="NAD(P)_dehydrat-like"/>
</dbReference>
<name>A0A9N8K986_9PEZI</name>
<evidence type="ECO:0000313" key="4">
    <source>
        <dbReference type="EMBL" id="CAD0101175.1"/>
    </source>
</evidence>
<feature type="domain" description="NAD-dependent epimerase/dehydratase" evidence="3">
    <location>
        <begin position="6"/>
        <end position="254"/>
    </location>
</feature>
<dbReference type="InterPro" id="IPR001509">
    <property type="entry name" value="Epimerase_deHydtase"/>
</dbReference>
<evidence type="ECO:0000256" key="1">
    <source>
        <dbReference type="ARBA" id="ARBA00023002"/>
    </source>
</evidence>
<dbReference type="OrthoDB" id="2735536at2759"/>
<dbReference type="EMBL" id="CAIJEO010000013">
    <property type="protein sequence ID" value="CAD0101175.1"/>
    <property type="molecule type" value="Genomic_DNA"/>
</dbReference>
<dbReference type="PANTHER" id="PTHR10366:SF812">
    <property type="entry name" value="VPS9 DOMAIN-CONTAINING PROTEIN"/>
    <property type="match status" value="1"/>
</dbReference>
<gene>
    <name evidence="4" type="ORF">AWRI4233_LOCUS10000</name>
</gene>
<comment type="caution">
    <text evidence="4">The sequence shown here is derived from an EMBL/GenBank/DDBJ whole genome shotgun (WGS) entry which is preliminary data.</text>
</comment>
<organism evidence="4 5">
    <name type="scientific">Aureobasidium mustum</name>
    <dbReference type="NCBI Taxonomy" id="2773714"/>
    <lineage>
        <taxon>Eukaryota</taxon>
        <taxon>Fungi</taxon>
        <taxon>Dikarya</taxon>
        <taxon>Ascomycota</taxon>
        <taxon>Pezizomycotina</taxon>
        <taxon>Dothideomycetes</taxon>
        <taxon>Dothideomycetidae</taxon>
        <taxon>Dothideales</taxon>
        <taxon>Saccotheciaceae</taxon>
        <taxon>Aureobasidium</taxon>
    </lineage>
</organism>
<dbReference type="PANTHER" id="PTHR10366">
    <property type="entry name" value="NAD DEPENDENT EPIMERASE/DEHYDRATASE"/>
    <property type="match status" value="1"/>
</dbReference>
<comment type="similarity">
    <text evidence="2">Belongs to the NAD(P)-dependent epimerase/dehydratase family. Dihydroflavonol-4-reductase subfamily.</text>
</comment>
<dbReference type="Gene3D" id="3.40.50.720">
    <property type="entry name" value="NAD(P)-binding Rossmann-like Domain"/>
    <property type="match status" value="1"/>
</dbReference>
<dbReference type="SUPFAM" id="SSF51735">
    <property type="entry name" value="NAD(P)-binding Rossmann-fold domains"/>
    <property type="match status" value="1"/>
</dbReference>
<dbReference type="Proteomes" id="UP000714618">
    <property type="component" value="Unassembled WGS sequence"/>
</dbReference>
<sequence>MSKSLIFITGATGYIGAEVVHQALEAGYRVRLSIRRPEQATILKNRYPKYASDIETVVIPDITQREPFESALADIDAIIHVASPLPGTGTDLKQDFIKPALNGTEAILYAALKFPKIKAVVITSSGIALLPIATHMEVDRVLSENTGEVFPVDTDMDIPDGPEGQQTMYRISKVLAHQAARDFIAREKPSFKVFSTHPTLVIGESRIQGSAEQIDFVNGHLWMIIQHGMPNPPPLPSVWVDVKDVAAIHVRAINCDAPSGTEFIASGPEVTWNEIAEFTKQEYPEISKLEPIYDGPNSKADAANAGKYLGLEWRPWKQTFRETVEQQLSFQDKVSK</sequence>
<evidence type="ECO:0000256" key="2">
    <source>
        <dbReference type="ARBA" id="ARBA00023445"/>
    </source>
</evidence>
<protein>
    <recommendedName>
        <fullName evidence="3">NAD-dependent epimerase/dehydratase domain-containing protein</fullName>
    </recommendedName>
</protein>
<dbReference type="Pfam" id="PF01370">
    <property type="entry name" value="Epimerase"/>
    <property type="match status" value="1"/>
</dbReference>
<dbReference type="GO" id="GO:0016616">
    <property type="term" value="F:oxidoreductase activity, acting on the CH-OH group of donors, NAD or NADP as acceptor"/>
    <property type="evidence" value="ECO:0007669"/>
    <property type="project" value="TreeGrafter"/>
</dbReference>
<accession>A0A9N8K986</accession>
<keyword evidence="5" id="KW-1185">Reference proteome</keyword>
<dbReference type="InterPro" id="IPR036291">
    <property type="entry name" value="NAD(P)-bd_dom_sf"/>
</dbReference>
<keyword evidence="1" id="KW-0560">Oxidoreductase</keyword>
<dbReference type="AlphaFoldDB" id="A0A9N8K986"/>
<proteinExistence type="inferred from homology"/>
<evidence type="ECO:0000259" key="3">
    <source>
        <dbReference type="Pfam" id="PF01370"/>
    </source>
</evidence>